<dbReference type="CDD" id="cd23024">
    <property type="entry name" value="zf-HIT_ZNHIT2-3"/>
    <property type="match status" value="1"/>
</dbReference>
<dbReference type="SUPFAM" id="SSF144232">
    <property type="entry name" value="HIT/MYND zinc finger-like"/>
    <property type="match status" value="1"/>
</dbReference>
<reference evidence="3 4" key="1">
    <citation type="submission" date="2015-07" db="EMBL/GenBank/DDBJ databases">
        <title>The genome of Melipona quadrifasciata.</title>
        <authorList>
            <person name="Pan H."/>
            <person name="Kapheim K."/>
        </authorList>
    </citation>
    <scope>NUCLEOTIDE SEQUENCE [LARGE SCALE GENOMIC DNA]</scope>
    <source>
        <strain evidence="3">0111107301</strain>
        <tissue evidence="3">Whole body</tissue>
    </source>
</reference>
<sequence>MAKICCICGKIECSYKCPICERPYCSIDCYKEHKANGCQPVVQENKVTKNTQNSFNYEFPTEDTVPLEKLNQLRHSEEVKDCLKNPHVRNIMHAILTDKCPTKAIALAMTEPIFTELADACLKIIES</sequence>
<keyword evidence="4" id="KW-1185">Reference proteome</keyword>
<dbReference type="PROSITE" id="PS51083">
    <property type="entry name" value="ZF_HIT"/>
    <property type="match status" value="1"/>
</dbReference>
<dbReference type="InterPro" id="IPR007529">
    <property type="entry name" value="Znf_HIT"/>
</dbReference>
<dbReference type="GO" id="GO:0008270">
    <property type="term" value="F:zinc ion binding"/>
    <property type="evidence" value="ECO:0007669"/>
    <property type="project" value="UniProtKB-UniRule"/>
</dbReference>
<evidence type="ECO:0000313" key="3">
    <source>
        <dbReference type="EMBL" id="KOX80384.1"/>
    </source>
</evidence>
<gene>
    <name evidence="3" type="ORF">WN51_06673</name>
</gene>
<dbReference type="Gene3D" id="3.30.60.190">
    <property type="match status" value="1"/>
</dbReference>
<dbReference type="AlphaFoldDB" id="A0A0N0BKC7"/>
<evidence type="ECO:0000313" key="4">
    <source>
        <dbReference type="Proteomes" id="UP000053105"/>
    </source>
</evidence>
<feature type="domain" description="HIT-type" evidence="2">
    <location>
        <begin position="5"/>
        <end position="38"/>
    </location>
</feature>
<dbReference type="EMBL" id="KQ435701">
    <property type="protein sequence ID" value="KOX80384.1"/>
    <property type="molecule type" value="Genomic_DNA"/>
</dbReference>
<dbReference type="STRING" id="166423.A0A0N0BKC7"/>
<accession>A0A0N0BKC7</accession>
<keyword evidence="1" id="KW-0863">Zinc-finger</keyword>
<organism evidence="3 4">
    <name type="scientific">Melipona quadrifasciata</name>
    <dbReference type="NCBI Taxonomy" id="166423"/>
    <lineage>
        <taxon>Eukaryota</taxon>
        <taxon>Metazoa</taxon>
        <taxon>Ecdysozoa</taxon>
        <taxon>Arthropoda</taxon>
        <taxon>Hexapoda</taxon>
        <taxon>Insecta</taxon>
        <taxon>Pterygota</taxon>
        <taxon>Neoptera</taxon>
        <taxon>Endopterygota</taxon>
        <taxon>Hymenoptera</taxon>
        <taxon>Apocrita</taxon>
        <taxon>Aculeata</taxon>
        <taxon>Apoidea</taxon>
        <taxon>Anthophila</taxon>
        <taxon>Apidae</taxon>
        <taxon>Melipona</taxon>
    </lineage>
</organism>
<name>A0A0N0BKC7_9HYME</name>
<protein>
    <submittedName>
        <fullName evidence="3">Zinc finger HIT domain-containing protein 3</fullName>
    </submittedName>
</protein>
<keyword evidence="1" id="KW-0862">Zinc</keyword>
<dbReference type="Pfam" id="PF04438">
    <property type="entry name" value="zf-HIT"/>
    <property type="match status" value="1"/>
</dbReference>
<dbReference type="Proteomes" id="UP000053105">
    <property type="component" value="Unassembled WGS sequence"/>
</dbReference>
<evidence type="ECO:0000259" key="2">
    <source>
        <dbReference type="PROSITE" id="PS51083"/>
    </source>
</evidence>
<dbReference type="OrthoDB" id="18412at2759"/>
<dbReference type="InterPro" id="IPR048371">
    <property type="entry name" value="ZNHIT3_C"/>
</dbReference>
<keyword evidence="1" id="KW-0479">Metal-binding</keyword>
<evidence type="ECO:0000256" key="1">
    <source>
        <dbReference type="PROSITE-ProRule" id="PRU00453"/>
    </source>
</evidence>
<proteinExistence type="predicted"/>
<dbReference type="Pfam" id="PF21373">
    <property type="entry name" value="ZNHIT3_C"/>
    <property type="match status" value="1"/>
</dbReference>